<dbReference type="NCBIfam" id="TIGR02736">
    <property type="entry name" value="cbb3_Q_epsi"/>
    <property type="match status" value="1"/>
</dbReference>
<keyword evidence="1" id="KW-0812">Transmembrane</keyword>
<evidence type="ECO:0000256" key="1">
    <source>
        <dbReference type="SAM" id="Phobius"/>
    </source>
</evidence>
<dbReference type="InterPro" id="IPR014107">
    <property type="entry name" value="Cyt_c_oxidase_cbb3_CcoQ"/>
</dbReference>
<reference evidence="2 3" key="1">
    <citation type="journal article" date="2014" name="Genome Announc.">
        <title>Draft genome sequences of six enterohepatic helicobacter species isolated from humans and one from rhesus macaques.</title>
        <authorList>
            <person name="Shen Z."/>
            <person name="Sheh A."/>
            <person name="Young S.K."/>
            <person name="Abouelliel A."/>
            <person name="Ward D.V."/>
            <person name="Earl A.M."/>
            <person name="Fox J.G."/>
        </authorList>
    </citation>
    <scope>NUCLEOTIDE SEQUENCE [LARGE SCALE GENOMIC DNA]</scope>
    <source>
        <strain evidence="2 3">MIT 99-5501</strain>
    </source>
</reference>
<accession>V8CE46</accession>
<feature type="transmembrane region" description="Helical" evidence="1">
    <location>
        <begin position="12"/>
        <end position="31"/>
    </location>
</feature>
<sequence>MAAQNIEYIRVGAYFVVTILLIVFLYSYAISMWRRQRKGLRDYEKYGDLAVNDSLSDELVEPRTTSKKE</sequence>
<keyword evidence="3" id="KW-1185">Reference proteome</keyword>
<evidence type="ECO:0000313" key="2">
    <source>
        <dbReference type="EMBL" id="ETD24986.1"/>
    </source>
</evidence>
<dbReference type="eggNOG" id="COG4736">
    <property type="taxonomic scope" value="Bacteria"/>
</dbReference>
<dbReference type="InterPro" id="IPR008621">
    <property type="entry name" value="Cbb3-typ_cyt_oxidase_comp"/>
</dbReference>
<dbReference type="EMBL" id="AZJI01000001">
    <property type="protein sequence ID" value="ETD24986.1"/>
    <property type="molecule type" value="Genomic_DNA"/>
</dbReference>
<dbReference type="Proteomes" id="UP000018731">
    <property type="component" value="Unassembled WGS sequence"/>
</dbReference>
<organism evidence="2 3">
    <name type="scientific">Helicobacter macacae MIT 99-5501</name>
    <dbReference type="NCBI Taxonomy" id="1357400"/>
    <lineage>
        <taxon>Bacteria</taxon>
        <taxon>Pseudomonadati</taxon>
        <taxon>Campylobacterota</taxon>
        <taxon>Epsilonproteobacteria</taxon>
        <taxon>Campylobacterales</taxon>
        <taxon>Helicobacteraceae</taxon>
        <taxon>Helicobacter</taxon>
    </lineage>
</organism>
<dbReference type="RefSeq" id="WP_023926988.1">
    <property type="nucleotide sequence ID" value="NZ_KI669454.1"/>
</dbReference>
<dbReference type="Pfam" id="PF05545">
    <property type="entry name" value="FixQ"/>
    <property type="match status" value="1"/>
</dbReference>
<proteinExistence type="predicted"/>
<name>V8CE46_9HELI</name>
<dbReference type="OrthoDB" id="5334837at2"/>
<dbReference type="PATRIC" id="fig|1357400.3.peg.440"/>
<comment type="caution">
    <text evidence="2">The sequence shown here is derived from an EMBL/GenBank/DDBJ whole genome shotgun (WGS) entry which is preliminary data.</text>
</comment>
<gene>
    <name evidence="2" type="ORF">HMPREF2086_00321</name>
</gene>
<dbReference type="AlphaFoldDB" id="V8CE46"/>
<keyword evidence="1" id="KW-1133">Transmembrane helix</keyword>
<dbReference type="HOGENOM" id="CLU_200208_0_0_7"/>
<evidence type="ECO:0000313" key="3">
    <source>
        <dbReference type="Proteomes" id="UP000018731"/>
    </source>
</evidence>
<protein>
    <submittedName>
        <fullName evidence="2">Cytochrome c oxidase, cbb3-type, CcoQ subunit</fullName>
    </submittedName>
</protein>
<dbReference type="STRING" id="1357400.HMPREF2086_00321"/>
<keyword evidence="1" id="KW-0472">Membrane</keyword>